<organism evidence="1 2">
    <name type="scientific">Cichorium intybus</name>
    <name type="common">Chicory</name>
    <dbReference type="NCBI Taxonomy" id="13427"/>
    <lineage>
        <taxon>Eukaryota</taxon>
        <taxon>Viridiplantae</taxon>
        <taxon>Streptophyta</taxon>
        <taxon>Embryophyta</taxon>
        <taxon>Tracheophyta</taxon>
        <taxon>Spermatophyta</taxon>
        <taxon>Magnoliopsida</taxon>
        <taxon>eudicotyledons</taxon>
        <taxon>Gunneridae</taxon>
        <taxon>Pentapetalae</taxon>
        <taxon>asterids</taxon>
        <taxon>campanulids</taxon>
        <taxon>Asterales</taxon>
        <taxon>Asteraceae</taxon>
        <taxon>Cichorioideae</taxon>
        <taxon>Cichorieae</taxon>
        <taxon>Cichoriinae</taxon>
        <taxon>Cichorium</taxon>
    </lineage>
</organism>
<evidence type="ECO:0000313" key="2">
    <source>
        <dbReference type="Proteomes" id="UP001055811"/>
    </source>
</evidence>
<evidence type="ECO:0000313" key="1">
    <source>
        <dbReference type="EMBL" id="KAI3739618.1"/>
    </source>
</evidence>
<reference evidence="1 2" key="2">
    <citation type="journal article" date="2022" name="Mol. Ecol. Resour.">
        <title>The genomes of chicory, endive, great burdock and yacon provide insights into Asteraceae paleo-polyploidization history and plant inulin production.</title>
        <authorList>
            <person name="Fan W."/>
            <person name="Wang S."/>
            <person name="Wang H."/>
            <person name="Wang A."/>
            <person name="Jiang F."/>
            <person name="Liu H."/>
            <person name="Zhao H."/>
            <person name="Xu D."/>
            <person name="Zhang Y."/>
        </authorList>
    </citation>
    <scope>NUCLEOTIDE SEQUENCE [LARGE SCALE GENOMIC DNA]</scope>
    <source>
        <strain evidence="2">cv. Punajuju</strain>
        <tissue evidence="1">Leaves</tissue>
    </source>
</reference>
<proteinExistence type="predicted"/>
<accession>A0ACB9CZJ4</accession>
<protein>
    <submittedName>
        <fullName evidence="1">Uncharacterized protein</fullName>
    </submittedName>
</protein>
<comment type="caution">
    <text evidence="1">The sequence shown here is derived from an EMBL/GenBank/DDBJ whole genome shotgun (WGS) entry which is preliminary data.</text>
</comment>
<reference evidence="2" key="1">
    <citation type="journal article" date="2022" name="Mol. Ecol. Resour.">
        <title>The genomes of chicory, endive, great burdock and yacon provide insights into Asteraceae palaeo-polyploidization history and plant inulin production.</title>
        <authorList>
            <person name="Fan W."/>
            <person name="Wang S."/>
            <person name="Wang H."/>
            <person name="Wang A."/>
            <person name="Jiang F."/>
            <person name="Liu H."/>
            <person name="Zhao H."/>
            <person name="Xu D."/>
            <person name="Zhang Y."/>
        </authorList>
    </citation>
    <scope>NUCLEOTIDE SEQUENCE [LARGE SCALE GENOMIC DNA]</scope>
    <source>
        <strain evidence="2">cv. Punajuju</strain>
    </source>
</reference>
<gene>
    <name evidence="1" type="ORF">L2E82_30028</name>
</gene>
<keyword evidence="2" id="KW-1185">Reference proteome</keyword>
<sequence>MLGRLYFNNGGKSKWMITLVQTAGFPLMYPLIFFFSSSKTQPENHHVAGKPSWTTLVILYTTLGTFFATDCMLYTFGLNFLPVSTYSLICASQLAFNAFFSYFLNGQKFTPYIANSLVLLSFSSTLLVFQSDEEQTGKISRSKYIIGFVCTVAASAGYGFMLSITQLAFQKILKSTSYKVVFDMIVYQNMVASVGILMGLFASGEWKDIDGEMRSFESGTVSYIMNLVWTAVAWQVFSVGCIGLIFEVSSLFSNVITTLGIPIVPVLAVVFFHEKMNGVKVISMLLAIWGFISYIYQHYIDDSKEKAKARLVNHDRHVRLLYLPVSTYSLICASQLGFNAVFAFFLNQQKLTPYIMNSIFILTLSTILLVIQGDSSESIYTSKRRYTFGFVCTISASAGYALLLSLTQLSYQKIVKDESFRAVLSMIIYQSMVSSFVIVIGIFASGDWKMLRGEMMEFELGEVLYVMILVSKAVSWQIFSIGIMGLTFKVTSLFSNVVSTVGLPIVPILAVVFFHDEMSGVKIVSMANHKPTNRSSTSQTSMTSSINGGYCTSTQMEGLDNTISNVNGGIGSHRSQGPPNEAAYYPI</sequence>
<dbReference type="Proteomes" id="UP001055811">
    <property type="component" value="Linkage Group LG05"/>
</dbReference>
<name>A0ACB9CZJ4_CICIN</name>
<dbReference type="EMBL" id="CM042013">
    <property type="protein sequence ID" value="KAI3739618.1"/>
    <property type="molecule type" value="Genomic_DNA"/>
</dbReference>